<keyword evidence="10" id="KW-1185">Reference proteome</keyword>
<keyword evidence="6" id="KW-0175">Coiled coil</keyword>
<dbReference type="InterPro" id="IPR036890">
    <property type="entry name" value="HATPase_C_sf"/>
</dbReference>
<accession>A0A6C0GDL0</accession>
<dbReference type="FunFam" id="3.30.565.10:FF:000006">
    <property type="entry name" value="Sensor histidine kinase WalK"/>
    <property type="match status" value="1"/>
</dbReference>
<dbReference type="InterPro" id="IPR004358">
    <property type="entry name" value="Sig_transdc_His_kin-like_C"/>
</dbReference>
<dbReference type="EMBL" id="CP048222">
    <property type="protein sequence ID" value="QHT65852.1"/>
    <property type="molecule type" value="Genomic_DNA"/>
</dbReference>
<dbReference type="InterPro" id="IPR007891">
    <property type="entry name" value="CHASE3"/>
</dbReference>
<dbReference type="Pfam" id="PF02518">
    <property type="entry name" value="HATPase_c"/>
    <property type="match status" value="1"/>
</dbReference>
<keyword evidence="7" id="KW-1133">Transmembrane helix</keyword>
<keyword evidence="7" id="KW-0812">Transmembrane</keyword>
<dbReference type="GO" id="GO:0000155">
    <property type="term" value="F:phosphorelay sensor kinase activity"/>
    <property type="evidence" value="ECO:0007669"/>
    <property type="project" value="InterPro"/>
</dbReference>
<feature type="domain" description="Histidine kinase" evidence="8">
    <location>
        <begin position="231"/>
        <end position="449"/>
    </location>
</feature>
<evidence type="ECO:0000256" key="4">
    <source>
        <dbReference type="ARBA" id="ARBA00022679"/>
    </source>
</evidence>
<evidence type="ECO:0000313" key="9">
    <source>
        <dbReference type="EMBL" id="QHT65852.1"/>
    </source>
</evidence>
<comment type="catalytic activity">
    <reaction evidence="1">
        <text>ATP + protein L-histidine = ADP + protein N-phospho-L-histidine.</text>
        <dbReference type="EC" id="2.7.13.3"/>
    </reaction>
</comment>
<dbReference type="SUPFAM" id="SSF47384">
    <property type="entry name" value="Homodimeric domain of signal transducing histidine kinase"/>
    <property type="match status" value="1"/>
</dbReference>
<dbReference type="Gene3D" id="1.10.287.130">
    <property type="match status" value="1"/>
</dbReference>
<dbReference type="Proteomes" id="UP000480178">
    <property type="component" value="Chromosome"/>
</dbReference>
<feature type="transmembrane region" description="Helical" evidence="7">
    <location>
        <begin position="182"/>
        <end position="205"/>
    </location>
</feature>
<dbReference type="CDD" id="cd00082">
    <property type="entry name" value="HisKA"/>
    <property type="match status" value="1"/>
</dbReference>
<dbReference type="PANTHER" id="PTHR43547">
    <property type="entry name" value="TWO-COMPONENT HISTIDINE KINASE"/>
    <property type="match status" value="1"/>
</dbReference>
<dbReference type="EC" id="2.7.13.3" evidence="2"/>
<evidence type="ECO:0000256" key="5">
    <source>
        <dbReference type="ARBA" id="ARBA00022777"/>
    </source>
</evidence>
<dbReference type="SMART" id="SM00387">
    <property type="entry name" value="HATPase_c"/>
    <property type="match status" value="1"/>
</dbReference>
<dbReference type="PANTHER" id="PTHR43547:SF2">
    <property type="entry name" value="HYBRID SIGNAL TRANSDUCTION HISTIDINE KINASE C"/>
    <property type="match status" value="1"/>
</dbReference>
<proteinExistence type="predicted"/>
<dbReference type="PRINTS" id="PR00344">
    <property type="entry name" value="BCTRLSENSOR"/>
</dbReference>
<reference evidence="9 10" key="1">
    <citation type="submission" date="2020-01" db="EMBL/GenBank/DDBJ databases">
        <authorList>
            <person name="Kim M.K."/>
        </authorList>
    </citation>
    <scope>NUCLEOTIDE SEQUENCE [LARGE SCALE GENOMIC DNA]</scope>
    <source>
        <strain evidence="9 10">172606-1</strain>
    </source>
</reference>
<dbReference type="SUPFAM" id="SSF55874">
    <property type="entry name" value="ATPase domain of HSP90 chaperone/DNA topoisomerase II/histidine kinase"/>
    <property type="match status" value="1"/>
</dbReference>
<keyword evidence="7" id="KW-0472">Membrane</keyword>
<evidence type="ECO:0000256" key="6">
    <source>
        <dbReference type="SAM" id="Coils"/>
    </source>
</evidence>
<feature type="coiled-coil region" evidence="6">
    <location>
        <begin position="204"/>
        <end position="231"/>
    </location>
</feature>
<name>A0A6C0GDL0_9BACT</name>
<keyword evidence="4" id="KW-0808">Transferase</keyword>
<dbReference type="InterPro" id="IPR003594">
    <property type="entry name" value="HATPase_dom"/>
</dbReference>
<dbReference type="Gene3D" id="3.30.565.10">
    <property type="entry name" value="Histidine kinase-like ATPase, C-terminal domain"/>
    <property type="match status" value="1"/>
</dbReference>
<evidence type="ECO:0000256" key="2">
    <source>
        <dbReference type="ARBA" id="ARBA00012438"/>
    </source>
</evidence>
<dbReference type="InterPro" id="IPR036097">
    <property type="entry name" value="HisK_dim/P_sf"/>
</dbReference>
<dbReference type="PROSITE" id="PS50109">
    <property type="entry name" value="HIS_KIN"/>
    <property type="match status" value="1"/>
</dbReference>
<evidence type="ECO:0000256" key="7">
    <source>
        <dbReference type="SAM" id="Phobius"/>
    </source>
</evidence>
<keyword evidence="3" id="KW-0597">Phosphoprotein</keyword>
<dbReference type="AlphaFoldDB" id="A0A6C0GDL0"/>
<sequence>MFKNISRTRQIIVGLSLSVAVFILLILFSFKVYRTLNNSFDKVEHTYTVINEIESLSYHLMQASLNEVEYSVSNNGGFLHNFIISYQMVQKKLHRLDSLTKADKPQQARLKLLNEIVTEREKILLDHINKVSLPQELPVDIIIQSARVFQQKATEVIEEIKIQEHKALLLRKQEAAFQHQTAFYLDIFAGLGALILVAITLILIIKDNRARERAEEELRKLNDNKDKFFSIVSHDLRGPAANIVKLSEFLLGPDEMLDNQMRREMAQHLNFSSQKLYKLLENLLSWAKLQMNRVDIKPFQVDLHKLASENITQISTLAADKKIQVVNEIPAHISAFADEKMCETVMRNLVVNAIKFTNTGGHIKISASEKESAVEISVVDSGVGMKKESVERLFNLGTHFSSKGTANEPGSGLGLILCREFVEKNKGKIWAESEVNKGSTFTFSLPKNILAFESIK</sequence>
<evidence type="ECO:0000256" key="3">
    <source>
        <dbReference type="ARBA" id="ARBA00022553"/>
    </source>
</evidence>
<dbReference type="KEGG" id="rhoz:GXP67_03805"/>
<gene>
    <name evidence="9" type="ORF">GXP67_03805</name>
</gene>
<evidence type="ECO:0000259" key="8">
    <source>
        <dbReference type="PROSITE" id="PS50109"/>
    </source>
</evidence>
<dbReference type="InterPro" id="IPR005467">
    <property type="entry name" value="His_kinase_dom"/>
</dbReference>
<evidence type="ECO:0000313" key="10">
    <source>
        <dbReference type="Proteomes" id="UP000480178"/>
    </source>
</evidence>
<dbReference type="InterPro" id="IPR003661">
    <property type="entry name" value="HisK_dim/P_dom"/>
</dbReference>
<protein>
    <recommendedName>
        <fullName evidence="2">histidine kinase</fullName>
        <ecNumber evidence="2">2.7.13.3</ecNumber>
    </recommendedName>
</protein>
<keyword evidence="5" id="KW-0418">Kinase</keyword>
<dbReference type="RefSeq" id="WP_162441929.1">
    <property type="nucleotide sequence ID" value="NZ_CP048222.1"/>
</dbReference>
<feature type="transmembrane region" description="Helical" evidence="7">
    <location>
        <begin position="12"/>
        <end position="33"/>
    </location>
</feature>
<organism evidence="9 10">
    <name type="scientific">Rhodocytophaga rosea</name>
    <dbReference type="NCBI Taxonomy" id="2704465"/>
    <lineage>
        <taxon>Bacteria</taxon>
        <taxon>Pseudomonadati</taxon>
        <taxon>Bacteroidota</taxon>
        <taxon>Cytophagia</taxon>
        <taxon>Cytophagales</taxon>
        <taxon>Rhodocytophagaceae</taxon>
        <taxon>Rhodocytophaga</taxon>
    </lineage>
</organism>
<evidence type="ECO:0000256" key="1">
    <source>
        <dbReference type="ARBA" id="ARBA00000085"/>
    </source>
</evidence>
<dbReference type="Pfam" id="PF05227">
    <property type="entry name" value="CHASE3"/>
    <property type="match status" value="1"/>
</dbReference>